<dbReference type="Proteomes" id="UP000220904">
    <property type="component" value="Unassembled WGS sequence"/>
</dbReference>
<evidence type="ECO:0000256" key="3">
    <source>
        <dbReference type="ARBA" id="ARBA00022840"/>
    </source>
</evidence>
<dbReference type="SUPFAM" id="SSF48019">
    <property type="entry name" value="post-AAA+ oligomerization domain-like"/>
    <property type="match status" value="1"/>
</dbReference>
<dbReference type="GO" id="GO:0016887">
    <property type="term" value="F:ATP hydrolysis activity"/>
    <property type="evidence" value="ECO:0007669"/>
    <property type="project" value="InterPro"/>
</dbReference>
<evidence type="ECO:0000256" key="2">
    <source>
        <dbReference type="ARBA" id="ARBA00022741"/>
    </source>
</evidence>
<comment type="similarity">
    <text evidence="1">Belongs to the AAA ATPase family. RarA/MGS1/WRNIP1 subfamily.</text>
</comment>
<dbReference type="OrthoDB" id="9778364at2"/>
<dbReference type="Gene3D" id="3.40.50.300">
    <property type="entry name" value="P-loop containing nucleotide triphosphate hydrolases"/>
    <property type="match status" value="1"/>
</dbReference>
<protein>
    <submittedName>
        <fullName evidence="5">ATPase</fullName>
    </submittedName>
</protein>
<dbReference type="SUPFAM" id="SSF52540">
    <property type="entry name" value="P-loop containing nucleoside triphosphate hydrolases"/>
    <property type="match status" value="1"/>
</dbReference>
<dbReference type="InterPro" id="IPR051314">
    <property type="entry name" value="AAA_ATPase_RarA/MGS1/WRNIP1"/>
</dbReference>
<dbReference type="InterPro" id="IPR032423">
    <property type="entry name" value="AAA_assoc_2"/>
</dbReference>
<gene>
    <name evidence="5" type="ORF">CHR60_06855</name>
</gene>
<dbReference type="Pfam" id="PF00004">
    <property type="entry name" value="AAA"/>
    <property type="match status" value="1"/>
</dbReference>
<dbReference type="Gene3D" id="1.20.272.10">
    <property type="match status" value="1"/>
</dbReference>
<dbReference type="Gene3D" id="1.10.8.60">
    <property type="match status" value="1"/>
</dbReference>
<dbReference type="PANTHER" id="PTHR13779:SF7">
    <property type="entry name" value="ATPASE WRNIP1"/>
    <property type="match status" value="1"/>
</dbReference>
<organism evidence="5 6">
    <name type="scientific">Faecalibacterium prausnitzii</name>
    <dbReference type="NCBI Taxonomy" id="853"/>
    <lineage>
        <taxon>Bacteria</taxon>
        <taxon>Bacillati</taxon>
        <taxon>Bacillota</taxon>
        <taxon>Clostridia</taxon>
        <taxon>Eubacteriales</taxon>
        <taxon>Oscillospiraceae</taxon>
        <taxon>Faecalibacterium</taxon>
    </lineage>
</organism>
<dbReference type="GO" id="GO:0003677">
    <property type="term" value="F:DNA binding"/>
    <property type="evidence" value="ECO:0007669"/>
    <property type="project" value="InterPro"/>
</dbReference>
<accession>A0A2A7B4Z3</accession>
<dbReference type="Pfam" id="PF12002">
    <property type="entry name" value="MgsA_C"/>
    <property type="match status" value="1"/>
</dbReference>
<dbReference type="GO" id="GO:0017116">
    <property type="term" value="F:single-stranded DNA helicase activity"/>
    <property type="evidence" value="ECO:0007669"/>
    <property type="project" value="TreeGrafter"/>
</dbReference>
<sequence>MNEPLAQRLRPKTLAEVCGQQHLLAPGRVFRRTIESGKIPNMIFYGPSGTGKTTVARIIAENSGMTLHKLNGTSCGTGDIKAVLKDIGTLAGAGGILLYLDEIQYLNKKQQQSLLECIEDGSVTLIASTTENPYFYIYNALLSRCTVFEFRPLAAADVEQGLHNALEKLSASEGVPVTMDPDACTYLAESAGGDLRKALGCLDFAVTAAPQDEQGKHISLEMIRQVTRRTAMRYDRDGDDHYDIVSAYQKSMRGSDPDAALHYLARLLEAGDLPSACRRLMVCACEDVGLAYPQIIPIVKAAIDAANMVGLPEARLPLADAVILVATSPKSNSAYNAINAAIADVQAGRTGPIPRQLQNKHFDGEDALVKGQNYKYAHDYPNHWVEQQYLPDVLRDVRYYTFGENKNEQATRAYWARIKGEDKV</sequence>
<dbReference type="FunFam" id="1.20.272.10:FF:000001">
    <property type="entry name" value="Putative AAA family ATPase"/>
    <property type="match status" value="1"/>
</dbReference>
<dbReference type="AlphaFoldDB" id="A0A2A7B4Z3"/>
<dbReference type="Pfam" id="PF16193">
    <property type="entry name" value="AAA_assoc_2"/>
    <property type="match status" value="1"/>
</dbReference>
<dbReference type="Gene3D" id="1.10.3710.10">
    <property type="entry name" value="DNA polymerase III clamp loader subunits, C-terminal domain"/>
    <property type="match status" value="1"/>
</dbReference>
<evidence type="ECO:0000313" key="6">
    <source>
        <dbReference type="Proteomes" id="UP000220904"/>
    </source>
</evidence>
<evidence type="ECO:0000256" key="1">
    <source>
        <dbReference type="ARBA" id="ARBA00008959"/>
    </source>
</evidence>
<dbReference type="GO" id="GO:0008047">
    <property type="term" value="F:enzyme activator activity"/>
    <property type="evidence" value="ECO:0007669"/>
    <property type="project" value="TreeGrafter"/>
</dbReference>
<dbReference type="GO" id="GO:0006261">
    <property type="term" value="P:DNA-templated DNA replication"/>
    <property type="evidence" value="ECO:0007669"/>
    <property type="project" value="TreeGrafter"/>
</dbReference>
<dbReference type="RefSeq" id="WP_097792336.1">
    <property type="nucleotide sequence ID" value="NZ_NOUV01000014.1"/>
</dbReference>
<dbReference type="CDD" id="cd00009">
    <property type="entry name" value="AAA"/>
    <property type="match status" value="1"/>
</dbReference>
<keyword evidence="3" id="KW-0067">ATP-binding</keyword>
<proteinExistence type="inferred from homology"/>
<dbReference type="InterPro" id="IPR008921">
    <property type="entry name" value="DNA_pol3_clamp-load_cplx_C"/>
</dbReference>
<feature type="domain" description="AAA+ ATPase" evidence="4">
    <location>
        <begin position="38"/>
        <end position="154"/>
    </location>
</feature>
<name>A0A2A7B4Z3_9FIRM</name>
<dbReference type="GO" id="GO:0000731">
    <property type="term" value="P:DNA synthesis involved in DNA repair"/>
    <property type="evidence" value="ECO:0007669"/>
    <property type="project" value="TreeGrafter"/>
</dbReference>
<dbReference type="InterPro" id="IPR003959">
    <property type="entry name" value="ATPase_AAA_core"/>
</dbReference>
<dbReference type="GO" id="GO:0005524">
    <property type="term" value="F:ATP binding"/>
    <property type="evidence" value="ECO:0007669"/>
    <property type="project" value="UniProtKB-KW"/>
</dbReference>
<comment type="caution">
    <text evidence="5">The sequence shown here is derived from an EMBL/GenBank/DDBJ whole genome shotgun (WGS) entry which is preliminary data.</text>
</comment>
<evidence type="ECO:0000313" key="5">
    <source>
        <dbReference type="EMBL" id="PDX86463.1"/>
    </source>
</evidence>
<reference evidence="5 6" key="1">
    <citation type="journal article" date="2017" name="Front. Microbiol.">
        <title>New Insights into the Diversity of the Genus Faecalibacterium.</title>
        <authorList>
            <person name="Benevides L."/>
            <person name="Burman S."/>
            <person name="Martin R."/>
            <person name="Robert V."/>
            <person name="Thomas M."/>
            <person name="Miquel S."/>
            <person name="Chain F."/>
            <person name="Sokol H."/>
            <person name="Bermudez-Humaran L.G."/>
            <person name="Morrison M."/>
            <person name="Langella P."/>
            <person name="Azevedo V.A."/>
            <person name="Chatel J.M."/>
            <person name="Soares S."/>
        </authorList>
    </citation>
    <scope>NUCLEOTIDE SEQUENCE [LARGE SCALE GENOMIC DNA]</scope>
    <source>
        <strain evidence="5 6">AHMP21</strain>
    </source>
</reference>
<dbReference type="SMART" id="SM00382">
    <property type="entry name" value="AAA"/>
    <property type="match status" value="1"/>
</dbReference>
<keyword evidence="2" id="KW-0547">Nucleotide-binding</keyword>
<evidence type="ECO:0000259" key="4">
    <source>
        <dbReference type="SMART" id="SM00382"/>
    </source>
</evidence>
<dbReference type="CDD" id="cd18139">
    <property type="entry name" value="HLD_clamp_RarA"/>
    <property type="match status" value="1"/>
</dbReference>
<dbReference type="PANTHER" id="PTHR13779">
    <property type="entry name" value="WERNER HELICASE-INTERACTING PROTEIN 1 FAMILY MEMBER"/>
    <property type="match status" value="1"/>
</dbReference>
<dbReference type="InterPro" id="IPR021886">
    <property type="entry name" value="MgsA_C"/>
</dbReference>
<dbReference type="EMBL" id="NOUV01000014">
    <property type="protein sequence ID" value="PDX86463.1"/>
    <property type="molecule type" value="Genomic_DNA"/>
</dbReference>
<dbReference type="InterPro" id="IPR027417">
    <property type="entry name" value="P-loop_NTPase"/>
</dbReference>
<dbReference type="InterPro" id="IPR003593">
    <property type="entry name" value="AAA+_ATPase"/>
</dbReference>